<dbReference type="EMBL" id="VCAU01000003">
    <property type="protein sequence ID" value="KAF9894612.1"/>
    <property type="molecule type" value="Genomic_DNA"/>
</dbReference>
<evidence type="ECO:0000259" key="2">
    <source>
        <dbReference type="Pfam" id="PF24845"/>
    </source>
</evidence>
<dbReference type="Proteomes" id="UP001194746">
    <property type="component" value="Unassembled WGS sequence"/>
</dbReference>
<sequence length="197" mass="20331">MSVGDFIQNKISERLNRRDDDDDNDLNPAAQHAAAHANDDPSLFNTALSFLKERKSDYKNTDSYEIDEAEMVSSHQRVYGGDDTSADSRSLGAGAAMQALKMFSGGGGGDSSSGAGGDKNAFIGLAMAQAGKLWDQKNSQGAATEDKQGAVNKAAEMALKMYMKSNGGGSSGTGGVGGLMGGSGDVGGLMKLAAKFM</sequence>
<reference evidence="3" key="1">
    <citation type="journal article" date="2019" name="Beilstein J. Org. Chem.">
        <title>Nanangenines: drimane sesquiterpenoids as the dominant metabolite cohort of a novel Australian fungus, Aspergillus nanangensis.</title>
        <authorList>
            <person name="Lacey H.J."/>
            <person name="Gilchrist C.L.M."/>
            <person name="Crombie A."/>
            <person name="Kalaitzis J.A."/>
            <person name="Vuong D."/>
            <person name="Rutledge P.J."/>
            <person name="Turner P."/>
            <person name="Pitt J.I."/>
            <person name="Lacey E."/>
            <person name="Chooi Y.H."/>
            <person name="Piggott A.M."/>
        </authorList>
    </citation>
    <scope>NUCLEOTIDE SEQUENCE</scope>
    <source>
        <strain evidence="3">MST-FP2251</strain>
    </source>
</reference>
<proteinExistence type="predicted"/>
<feature type="compositionally biased region" description="Low complexity" evidence="1">
    <location>
        <begin position="26"/>
        <end position="36"/>
    </location>
</feature>
<accession>A0AAD4GZ20</accession>
<dbReference type="PANTHER" id="PTHR39477:SF1">
    <property type="entry name" value="BETA-FLANKING PROTEIN"/>
    <property type="match status" value="1"/>
</dbReference>
<name>A0AAD4GZ20_ASPNN</name>
<keyword evidence="4" id="KW-1185">Reference proteome</keyword>
<comment type="caution">
    <text evidence="3">The sequence shown here is derived from an EMBL/GenBank/DDBJ whole genome shotgun (WGS) entry which is preliminary data.</text>
</comment>
<gene>
    <name evidence="3" type="ORF">FE257_006500</name>
</gene>
<reference evidence="3" key="2">
    <citation type="submission" date="2020-02" db="EMBL/GenBank/DDBJ databases">
        <authorList>
            <person name="Gilchrist C.L.M."/>
            <person name="Chooi Y.-H."/>
        </authorList>
    </citation>
    <scope>NUCLEOTIDE SEQUENCE</scope>
    <source>
        <strain evidence="3">MST-FP2251</strain>
    </source>
</reference>
<dbReference type="Pfam" id="PF24845">
    <property type="entry name" value="DUF7721"/>
    <property type="match status" value="1"/>
</dbReference>
<evidence type="ECO:0000313" key="3">
    <source>
        <dbReference type="EMBL" id="KAF9894612.1"/>
    </source>
</evidence>
<feature type="region of interest" description="Disordered" evidence="1">
    <location>
        <begin position="1"/>
        <end position="40"/>
    </location>
</feature>
<organism evidence="3 4">
    <name type="scientific">Aspergillus nanangensis</name>
    <dbReference type="NCBI Taxonomy" id="2582783"/>
    <lineage>
        <taxon>Eukaryota</taxon>
        <taxon>Fungi</taxon>
        <taxon>Dikarya</taxon>
        <taxon>Ascomycota</taxon>
        <taxon>Pezizomycotina</taxon>
        <taxon>Eurotiomycetes</taxon>
        <taxon>Eurotiomycetidae</taxon>
        <taxon>Eurotiales</taxon>
        <taxon>Aspergillaceae</taxon>
        <taxon>Aspergillus</taxon>
        <taxon>Aspergillus subgen. Circumdati</taxon>
    </lineage>
</organism>
<dbReference type="InterPro" id="IPR056138">
    <property type="entry name" value="DUF7721"/>
</dbReference>
<protein>
    <recommendedName>
        <fullName evidence="2">DUF7721 domain-containing protein</fullName>
    </recommendedName>
</protein>
<evidence type="ECO:0000256" key="1">
    <source>
        <dbReference type="SAM" id="MobiDB-lite"/>
    </source>
</evidence>
<dbReference type="PANTHER" id="PTHR39477">
    <property type="entry name" value="CHROMOSOME 8, WHOLE GENOME SHOTGUN SEQUENCE"/>
    <property type="match status" value="1"/>
</dbReference>
<evidence type="ECO:0000313" key="4">
    <source>
        <dbReference type="Proteomes" id="UP001194746"/>
    </source>
</evidence>
<feature type="domain" description="DUF7721" evidence="2">
    <location>
        <begin position="25"/>
        <end position="107"/>
    </location>
</feature>
<dbReference type="AlphaFoldDB" id="A0AAD4GZ20"/>